<keyword evidence="2" id="KW-0540">Nuclease</keyword>
<feature type="domain" description="Endonuclease/exonuclease/phosphatase" evidence="1">
    <location>
        <begin position="70"/>
        <end position="353"/>
    </location>
</feature>
<dbReference type="GO" id="GO:0004519">
    <property type="term" value="F:endonuclease activity"/>
    <property type="evidence" value="ECO:0007669"/>
    <property type="project" value="UniProtKB-KW"/>
</dbReference>
<dbReference type="GO" id="GO:0016020">
    <property type="term" value="C:membrane"/>
    <property type="evidence" value="ECO:0007669"/>
    <property type="project" value="GOC"/>
</dbReference>
<evidence type="ECO:0000313" key="3">
    <source>
        <dbReference type="Proteomes" id="UP000218139"/>
    </source>
</evidence>
<dbReference type="InterPro" id="IPR036691">
    <property type="entry name" value="Endo/exonu/phosph_ase_sf"/>
</dbReference>
<gene>
    <name evidence="2" type="ORF">A8C52_03530</name>
</gene>
<accession>A0A9Q5XU83</accession>
<evidence type="ECO:0000313" key="2">
    <source>
        <dbReference type="EMBL" id="PAY42818.1"/>
    </source>
</evidence>
<dbReference type="InterPro" id="IPR005135">
    <property type="entry name" value="Endo/exonuclease/phosphatase"/>
</dbReference>
<dbReference type="InterPro" id="IPR051916">
    <property type="entry name" value="GPI-anchor_lipid_remodeler"/>
</dbReference>
<dbReference type="Gene3D" id="3.60.10.10">
    <property type="entry name" value="Endonuclease/exonuclease/phosphatase"/>
    <property type="match status" value="1"/>
</dbReference>
<dbReference type="PANTHER" id="PTHR14859:SF1">
    <property type="entry name" value="PGAP2-INTERACTING PROTEIN"/>
    <property type="match status" value="1"/>
</dbReference>
<sequence>MILLRKHPILRWGLIFILGLLGCLVVFIGAYVIYMQTHYYRIKDYQSLPIKQKLTHPNKLQANTTYSAATYNVGFGAYNQKFSFFMDTGKMKDGTKTQGKYGKAENEAAVLQNTNGEINTIKKINADFMLFQEIDVDSSRSYHVNQVKKMSQNFANYEEIFANNFHSPYLLYPLNDPHGEVQSGLLSLSKYPVEQATRRKYPVSTSFITKFTDLDRCFTVMKIPVTNGHKLILINSHMSAYDKGGKMRVKQLKLLNSVMESEYKKGNYVIVGGDFNHTFGRKMLTHFKSQQEIPDWVSVLSSKDLAPDIRMVHAKNENTVPTCRGTDMPYQKGKTYTTVIDGFLVSKNVQATSENINTEFAYADHNPVKLSFKLLNQ</sequence>
<proteinExistence type="predicted"/>
<keyword evidence="2" id="KW-0255">Endonuclease</keyword>
<reference evidence="2 3" key="1">
    <citation type="submission" date="2016-05" db="EMBL/GenBank/DDBJ databases">
        <authorList>
            <person name="Lee J.-Y."/>
            <person name="Kim E.B."/>
            <person name="Choi Y.-J."/>
        </authorList>
    </citation>
    <scope>NUCLEOTIDE SEQUENCE [LARGE SCALE GENOMIC DNA]</scope>
    <source>
        <strain evidence="2 3">KLA006</strain>
    </source>
</reference>
<comment type="caution">
    <text evidence="2">The sequence shown here is derived from an EMBL/GenBank/DDBJ whole genome shotgun (WGS) entry which is preliminary data.</text>
</comment>
<dbReference type="GO" id="GO:0006506">
    <property type="term" value="P:GPI anchor biosynthetic process"/>
    <property type="evidence" value="ECO:0007669"/>
    <property type="project" value="TreeGrafter"/>
</dbReference>
<dbReference type="SUPFAM" id="SSF56219">
    <property type="entry name" value="DNase I-like"/>
    <property type="match status" value="1"/>
</dbReference>
<dbReference type="Pfam" id="PF03372">
    <property type="entry name" value="Exo_endo_phos"/>
    <property type="match status" value="1"/>
</dbReference>
<keyword evidence="2" id="KW-0378">Hydrolase</keyword>
<dbReference type="AlphaFoldDB" id="A0A9Q5XU83"/>
<dbReference type="PANTHER" id="PTHR14859">
    <property type="entry name" value="CALCOFLUOR WHITE HYPERSENSITIVE PROTEIN PRECURSOR"/>
    <property type="match status" value="1"/>
</dbReference>
<dbReference type="EMBL" id="LXZO01000167">
    <property type="protein sequence ID" value="PAY42818.1"/>
    <property type="molecule type" value="Genomic_DNA"/>
</dbReference>
<dbReference type="PROSITE" id="PS51257">
    <property type="entry name" value="PROKAR_LIPOPROTEIN"/>
    <property type="match status" value="1"/>
</dbReference>
<dbReference type="Proteomes" id="UP000218139">
    <property type="component" value="Unassembled WGS sequence"/>
</dbReference>
<organism evidence="2 3">
    <name type="scientific">Ligilactobacillus salivarius</name>
    <dbReference type="NCBI Taxonomy" id="1624"/>
    <lineage>
        <taxon>Bacteria</taxon>
        <taxon>Bacillati</taxon>
        <taxon>Bacillota</taxon>
        <taxon>Bacilli</taxon>
        <taxon>Lactobacillales</taxon>
        <taxon>Lactobacillaceae</taxon>
        <taxon>Ligilactobacillus</taxon>
    </lineage>
</organism>
<evidence type="ECO:0000259" key="1">
    <source>
        <dbReference type="Pfam" id="PF03372"/>
    </source>
</evidence>
<name>A0A9Q5XU83_9LACO</name>
<protein>
    <submittedName>
        <fullName evidence="2">Endonuclease</fullName>
    </submittedName>
</protein>